<feature type="non-terminal residue" evidence="1">
    <location>
        <position position="1"/>
    </location>
</feature>
<evidence type="ECO:0000313" key="1">
    <source>
        <dbReference type="EMBL" id="CAE7763672.1"/>
    </source>
</evidence>
<organism evidence="1 2">
    <name type="scientific">Symbiodinium pilosum</name>
    <name type="common">Dinoflagellate</name>
    <dbReference type="NCBI Taxonomy" id="2952"/>
    <lineage>
        <taxon>Eukaryota</taxon>
        <taxon>Sar</taxon>
        <taxon>Alveolata</taxon>
        <taxon>Dinophyceae</taxon>
        <taxon>Suessiales</taxon>
        <taxon>Symbiodiniaceae</taxon>
        <taxon>Symbiodinium</taxon>
    </lineage>
</organism>
<feature type="non-terminal residue" evidence="1">
    <location>
        <position position="80"/>
    </location>
</feature>
<evidence type="ECO:0000313" key="2">
    <source>
        <dbReference type="Proteomes" id="UP000649617"/>
    </source>
</evidence>
<name>A0A812Y5G4_SYMPI</name>
<comment type="caution">
    <text evidence="1">The sequence shown here is derived from an EMBL/GenBank/DDBJ whole genome shotgun (WGS) entry which is preliminary data.</text>
</comment>
<reference evidence="1" key="1">
    <citation type="submission" date="2021-02" db="EMBL/GenBank/DDBJ databases">
        <authorList>
            <person name="Dougan E. K."/>
            <person name="Rhodes N."/>
            <person name="Thang M."/>
            <person name="Chan C."/>
        </authorList>
    </citation>
    <scope>NUCLEOTIDE SEQUENCE</scope>
</reference>
<dbReference type="EMBL" id="CAJNIZ010047176">
    <property type="protein sequence ID" value="CAE7763672.1"/>
    <property type="molecule type" value="Genomic_DNA"/>
</dbReference>
<gene>
    <name evidence="1" type="ORF">SPIL2461_LOCUS22336</name>
</gene>
<protein>
    <submittedName>
        <fullName evidence="1">Uncharacterized protein</fullName>
    </submittedName>
</protein>
<dbReference type="AlphaFoldDB" id="A0A812Y5G4"/>
<accession>A0A812Y5G4</accession>
<sequence>CSLRCRAQRAQEKDGLHGASLWRFLGVSPGETGVSSILPAGSLPPAGDRYWRRCCDGVSRSDVRRFRSQGDLLDPGHYVT</sequence>
<keyword evidence="2" id="KW-1185">Reference proteome</keyword>
<dbReference type="Proteomes" id="UP000649617">
    <property type="component" value="Unassembled WGS sequence"/>
</dbReference>
<proteinExistence type="predicted"/>